<dbReference type="SUPFAM" id="SSF56112">
    <property type="entry name" value="Protein kinase-like (PK-like)"/>
    <property type="match status" value="1"/>
</dbReference>
<protein>
    <recommendedName>
        <fullName evidence="1">non-specific serine/threonine protein kinase</fullName>
        <ecNumber evidence="1">2.7.11.1</ecNumber>
    </recommendedName>
</protein>
<evidence type="ECO:0000313" key="6">
    <source>
        <dbReference type="Proteomes" id="UP000481858"/>
    </source>
</evidence>
<dbReference type="InParanoid" id="A0A7C8N0U8"/>
<dbReference type="EMBL" id="WUBL01000003">
    <property type="protein sequence ID" value="KAF2972955.1"/>
    <property type="molecule type" value="Genomic_DNA"/>
</dbReference>
<accession>A0A7C8N0U8</accession>
<comment type="catalytic activity">
    <reaction evidence="2">
        <text>L-threonyl-[protein] + ATP = O-phospho-L-threonyl-[protein] + ADP + H(+)</text>
        <dbReference type="Rhea" id="RHEA:46608"/>
        <dbReference type="Rhea" id="RHEA-COMP:11060"/>
        <dbReference type="Rhea" id="RHEA-COMP:11605"/>
        <dbReference type="ChEBI" id="CHEBI:15378"/>
        <dbReference type="ChEBI" id="CHEBI:30013"/>
        <dbReference type="ChEBI" id="CHEBI:30616"/>
        <dbReference type="ChEBI" id="CHEBI:61977"/>
        <dbReference type="ChEBI" id="CHEBI:456216"/>
        <dbReference type="EC" id="2.7.11.1"/>
    </reaction>
</comment>
<dbReference type="Proteomes" id="UP000481858">
    <property type="component" value="Unassembled WGS sequence"/>
</dbReference>
<feature type="region of interest" description="Disordered" evidence="4">
    <location>
        <begin position="400"/>
        <end position="450"/>
    </location>
</feature>
<name>A0A7C8N0U8_9PEZI</name>
<dbReference type="Gene3D" id="1.10.510.10">
    <property type="entry name" value="Transferase(Phosphotransferase) domain 1"/>
    <property type="match status" value="1"/>
</dbReference>
<dbReference type="InterPro" id="IPR008266">
    <property type="entry name" value="Tyr_kinase_AS"/>
</dbReference>
<dbReference type="PROSITE" id="PS00109">
    <property type="entry name" value="PROTEIN_KINASE_TYR"/>
    <property type="match status" value="1"/>
</dbReference>
<comment type="caution">
    <text evidence="5">The sequence shown here is derived from an EMBL/GenBank/DDBJ whole genome shotgun (WGS) entry which is preliminary data.</text>
</comment>
<proteinExistence type="predicted"/>
<evidence type="ECO:0000256" key="4">
    <source>
        <dbReference type="SAM" id="MobiDB-lite"/>
    </source>
</evidence>
<dbReference type="OrthoDB" id="4062651at2759"/>
<evidence type="ECO:0000256" key="2">
    <source>
        <dbReference type="ARBA" id="ARBA00047899"/>
    </source>
</evidence>
<evidence type="ECO:0000256" key="3">
    <source>
        <dbReference type="ARBA" id="ARBA00048679"/>
    </source>
</evidence>
<organism evidence="5 6">
    <name type="scientific">Xylaria multiplex</name>
    <dbReference type="NCBI Taxonomy" id="323545"/>
    <lineage>
        <taxon>Eukaryota</taxon>
        <taxon>Fungi</taxon>
        <taxon>Dikarya</taxon>
        <taxon>Ascomycota</taxon>
        <taxon>Pezizomycotina</taxon>
        <taxon>Sordariomycetes</taxon>
        <taxon>Xylariomycetidae</taxon>
        <taxon>Xylariales</taxon>
        <taxon>Xylariaceae</taxon>
        <taxon>Xylaria</taxon>
    </lineage>
</organism>
<dbReference type="GO" id="GO:0004674">
    <property type="term" value="F:protein serine/threonine kinase activity"/>
    <property type="evidence" value="ECO:0007669"/>
    <property type="project" value="UniProtKB-EC"/>
</dbReference>
<dbReference type="AlphaFoldDB" id="A0A7C8N0U8"/>
<dbReference type="EC" id="2.7.11.1" evidence="1"/>
<keyword evidence="6" id="KW-1185">Reference proteome</keyword>
<feature type="compositionally biased region" description="Basic and acidic residues" evidence="4">
    <location>
        <begin position="417"/>
        <end position="450"/>
    </location>
</feature>
<comment type="catalytic activity">
    <reaction evidence="3">
        <text>L-seryl-[protein] + ATP = O-phospho-L-seryl-[protein] + ADP + H(+)</text>
        <dbReference type="Rhea" id="RHEA:17989"/>
        <dbReference type="Rhea" id="RHEA-COMP:9863"/>
        <dbReference type="Rhea" id="RHEA-COMP:11604"/>
        <dbReference type="ChEBI" id="CHEBI:15378"/>
        <dbReference type="ChEBI" id="CHEBI:29999"/>
        <dbReference type="ChEBI" id="CHEBI:30616"/>
        <dbReference type="ChEBI" id="CHEBI:83421"/>
        <dbReference type="ChEBI" id="CHEBI:456216"/>
        <dbReference type="EC" id="2.7.11.1"/>
    </reaction>
</comment>
<sequence>MIDDESRYFSPGGSLTPGGPSKWNILDWDQRRIIAVTMDEEQYSEDVAVEHLKKHIDTLGSDVYAIHISPEDGSLISVSTDPKDDETTCVYHPPLQEMQRPDWVKTVLRSELRELDRLSPNVDLVSYTPPPPSFEATKKPRRKVIFKYYFLPQFIHKLWNEMNLWMRLPLHHPNLVPFDRLVLDELNGSVVGFTNLYVLGGTLDENKSRVFKLKYLKQLTHVVDDLNLEYGIMHQDIAARNLLINRETDALMLFDFNYSGRIGGIGHEQNRDDVGGVIFTLYEIITQDEHFREIPHDQQNPANVEGLDEWVQHADVELDHDVSEYRSVLKEWVKKRREGRQIAIYTEASQYIDWPILTRSHQNEIILPDGQGGSTPVPGVSWFEMRRDKERGSVVLNWERPPQNELRTRTHVLANGKPEDEKPESGNLEKGKLEGRKLEDEKQEHGKLEA</sequence>
<evidence type="ECO:0000256" key="1">
    <source>
        <dbReference type="ARBA" id="ARBA00012513"/>
    </source>
</evidence>
<gene>
    <name evidence="5" type="ORF">GQX73_g621</name>
</gene>
<reference evidence="5 6" key="1">
    <citation type="submission" date="2019-12" db="EMBL/GenBank/DDBJ databases">
        <title>Draft genome sequence of the ascomycete Xylaria multiplex DSM 110363.</title>
        <authorList>
            <person name="Buettner E."/>
            <person name="Kellner H."/>
        </authorList>
    </citation>
    <scope>NUCLEOTIDE SEQUENCE [LARGE SCALE GENOMIC DNA]</scope>
    <source>
        <strain evidence="5 6">DSM 110363</strain>
    </source>
</reference>
<dbReference type="InterPro" id="IPR011009">
    <property type="entry name" value="Kinase-like_dom_sf"/>
</dbReference>
<evidence type="ECO:0000313" key="5">
    <source>
        <dbReference type="EMBL" id="KAF2972955.1"/>
    </source>
</evidence>